<dbReference type="GO" id="GO:0016787">
    <property type="term" value="F:hydrolase activity"/>
    <property type="evidence" value="ECO:0007669"/>
    <property type="project" value="UniProtKB-KW"/>
</dbReference>
<evidence type="ECO:0000256" key="1">
    <source>
        <dbReference type="ARBA" id="ARBA00022801"/>
    </source>
</evidence>
<dbReference type="InterPro" id="IPR000073">
    <property type="entry name" value="AB_hydrolase_1"/>
</dbReference>
<name>A0A6B2JV36_9RHOB</name>
<evidence type="ECO:0000313" key="4">
    <source>
        <dbReference type="Proteomes" id="UP000474757"/>
    </source>
</evidence>
<dbReference type="SUPFAM" id="SSF53474">
    <property type="entry name" value="alpha/beta-Hydrolases"/>
    <property type="match status" value="1"/>
</dbReference>
<comment type="caution">
    <text evidence="3">The sequence shown here is derived from an EMBL/GenBank/DDBJ whole genome shotgun (WGS) entry which is preliminary data.</text>
</comment>
<organism evidence="3 4">
    <name type="scientific">Pseudoroseicyclus tamaricis</name>
    <dbReference type="NCBI Taxonomy" id="2705421"/>
    <lineage>
        <taxon>Bacteria</taxon>
        <taxon>Pseudomonadati</taxon>
        <taxon>Pseudomonadota</taxon>
        <taxon>Alphaproteobacteria</taxon>
        <taxon>Rhodobacterales</taxon>
        <taxon>Paracoccaceae</taxon>
        <taxon>Pseudoroseicyclus</taxon>
    </lineage>
</organism>
<keyword evidence="4" id="KW-1185">Reference proteome</keyword>
<keyword evidence="1 3" id="KW-0378">Hydrolase</keyword>
<dbReference type="InterPro" id="IPR050266">
    <property type="entry name" value="AB_hydrolase_sf"/>
</dbReference>
<proteinExistence type="predicted"/>
<dbReference type="PANTHER" id="PTHR43798">
    <property type="entry name" value="MONOACYLGLYCEROL LIPASE"/>
    <property type="match status" value="1"/>
</dbReference>
<feature type="domain" description="AB hydrolase-1" evidence="2">
    <location>
        <begin position="21"/>
        <end position="260"/>
    </location>
</feature>
<sequence>MPTFSAEDGTTIFYTDEGFGPPLLCLAGLTRGGEDFNHVAPHLQGLRLIRMDCRGRAGSAWANPATYTIPQEARDVLTLLAHLALPQVAVLGTSRGGLIAMVLAAAAKDRLRAVALNDVGPELMPEGLAHIASYLGRPPKAATLDEAAAQLATDPRFPGVSRQRWREEAGHRYREREDGLELRYDPALREAVLGESGSPAPAGDQWHLFEALSGLPLALIRGANSDLLSLEVADEMSRRRPDMIRAEVPDRGHVPFLDEPQALEALAAWRAAWT</sequence>
<dbReference type="GO" id="GO:0016020">
    <property type="term" value="C:membrane"/>
    <property type="evidence" value="ECO:0007669"/>
    <property type="project" value="TreeGrafter"/>
</dbReference>
<evidence type="ECO:0000313" key="3">
    <source>
        <dbReference type="EMBL" id="NDV01755.1"/>
    </source>
</evidence>
<gene>
    <name evidence="3" type="ORF">GZA08_12345</name>
</gene>
<accession>A0A6B2JV36</accession>
<dbReference type="EMBL" id="JAAGAB010000003">
    <property type="protein sequence ID" value="NDV01755.1"/>
    <property type="molecule type" value="Genomic_DNA"/>
</dbReference>
<dbReference type="Gene3D" id="3.40.50.1820">
    <property type="entry name" value="alpha/beta hydrolase"/>
    <property type="match status" value="1"/>
</dbReference>
<protein>
    <submittedName>
        <fullName evidence="3">Alpha/beta hydrolase</fullName>
    </submittedName>
</protein>
<reference evidence="3 4" key="1">
    <citation type="submission" date="2020-02" db="EMBL/GenBank/DDBJ databases">
        <title>Pseudoroseicyclus tamarix, sp. nov., isolated from offshore sediment of a Tamarix chinensis forest.</title>
        <authorList>
            <person name="Gai Y."/>
        </authorList>
    </citation>
    <scope>NUCLEOTIDE SEQUENCE [LARGE SCALE GENOMIC DNA]</scope>
    <source>
        <strain evidence="3 4">CLL3-39</strain>
    </source>
</reference>
<dbReference type="PANTHER" id="PTHR43798:SF31">
    <property type="entry name" value="AB HYDROLASE SUPERFAMILY PROTEIN YCLE"/>
    <property type="match status" value="1"/>
</dbReference>
<dbReference type="RefSeq" id="WP_163894103.1">
    <property type="nucleotide sequence ID" value="NZ_JAAFYS010000003.1"/>
</dbReference>
<evidence type="ECO:0000259" key="2">
    <source>
        <dbReference type="Pfam" id="PF00561"/>
    </source>
</evidence>
<dbReference type="InterPro" id="IPR029058">
    <property type="entry name" value="AB_hydrolase_fold"/>
</dbReference>
<dbReference type="Pfam" id="PF00561">
    <property type="entry name" value="Abhydrolase_1"/>
    <property type="match status" value="1"/>
</dbReference>
<dbReference type="Proteomes" id="UP000474757">
    <property type="component" value="Unassembled WGS sequence"/>
</dbReference>
<dbReference type="AlphaFoldDB" id="A0A6B2JV36"/>